<reference evidence="1 2" key="1">
    <citation type="journal article" date="2016" name="Mol. Biol. Evol.">
        <title>Comparative Genomics of Early-Diverging Mushroom-Forming Fungi Provides Insights into the Origins of Lignocellulose Decay Capabilities.</title>
        <authorList>
            <person name="Nagy L.G."/>
            <person name="Riley R."/>
            <person name="Tritt A."/>
            <person name="Adam C."/>
            <person name="Daum C."/>
            <person name="Floudas D."/>
            <person name="Sun H."/>
            <person name="Yadav J.S."/>
            <person name="Pangilinan J."/>
            <person name="Larsson K.H."/>
            <person name="Matsuura K."/>
            <person name="Barry K."/>
            <person name="Labutti K."/>
            <person name="Kuo R."/>
            <person name="Ohm R.A."/>
            <person name="Bhattacharya S.S."/>
            <person name="Shirouzu T."/>
            <person name="Yoshinaga Y."/>
            <person name="Martin F.M."/>
            <person name="Grigoriev I.V."/>
            <person name="Hibbett D.S."/>
        </authorList>
    </citation>
    <scope>NUCLEOTIDE SEQUENCE [LARGE SCALE GENOMIC DNA]</scope>
    <source>
        <strain evidence="1 2">HHB12029</strain>
    </source>
</reference>
<organism evidence="1 2">
    <name type="scientific">Exidia glandulosa HHB12029</name>
    <dbReference type="NCBI Taxonomy" id="1314781"/>
    <lineage>
        <taxon>Eukaryota</taxon>
        <taxon>Fungi</taxon>
        <taxon>Dikarya</taxon>
        <taxon>Basidiomycota</taxon>
        <taxon>Agaricomycotina</taxon>
        <taxon>Agaricomycetes</taxon>
        <taxon>Auriculariales</taxon>
        <taxon>Exidiaceae</taxon>
        <taxon>Exidia</taxon>
    </lineage>
</organism>
<accession>A0A166BHY0</accession>
<dbReference type="Proteomes" id="UP000077266">
    <property type="component" value="Unassembled WGS sequence"/>
</dbReference>
<gene>
    <name evidence="1" type="ORF">EXIGLDRAFT_88864</name>
</gene>
<dbReference type="AlphaFoldDB" id="A0A166BHY0"/>
<keyword evidence="2" id="KW-1185">Reference proteome</keyword>
<protein>
    <submittedName>
        <fullName evidence="1">Uncharacterized protein</fullName>
    </submittedName>
</protein>
<dbReference type="InParanoid" id="A0A166BHY0"/>
<evidence type="ECO:0000313" key="1">
    <source>
        <dbReference type="EMBL" id="KZW01240.1"/>
    </source>
</evidence>
<evidence type="ECO:0000313" key="2">
    <source>
        <dbReference type="Proteomes" id="UP000077266"/>
    </source>
</evidence>
<name>A0A166BHY0_EXIGL</name>
<sequence length="150" mass="17403">MFCAVPWRLSPFARLARHSLSLCHDVLVKALRSVGTATFLFGCITEHCMFSFSLVLPISAISDTLWTEEHRTGHHVFSLSTWTPSPHAADNSIPPSYTQEMLYIRRDGRWKSLCLAGSERREQERRGRCRRKRRRRGTTLRRSAGRRILY</sequence>
<proteinExistence type="predicted"/>
<dbReference type="EMBL" id="KV425895">
    <property type="protein sequence ID" value="KZW01240.1"/>
    <property type="molecule type" value="Genomic_DNA"/>
</dbReference>